<dbReference type="EMBL" id="UOET01000074">
    <property type="protein sequence ID" value="VAW27049.1"/>
    <property type="molecule type" value="Genomic_DNA"/>
</dbReference>
<sequence>MVLTAKLRKTDISPTTKILKIPKNQTGVVILCHKLPFSVLVLNNIGCKS</sequence>
<dbReference type="AlphaFoldDB" id="A0A3B0UR07"/>
<evidence type="ECO:0000313" key="1">
    <source>
        <dbReference type="EMBL" id="VAW27049.1"/>
    </source>
</evidence>
<proteinExistence type="predicted"/>
<name>A0A3B0UR07_9ZZZZ</name>
<accession>A0A3B0UR07</accession>
<protein>
    <submittedName>
        <fullName evidence="1">Uncharacterized protein</fullName>
    </submittedName>
</protein>
<organism evidence="1">
    <name type="scientific">hydrothermal vent metagenome</name>
    <dbReference type="NCBI Taxonomy" id="652676"/>
    <lineage>
        <taxon>unclassified sequences</taxon>
        <taxon>metagenomes</taxon>
        <taxon>ecological metagenomes</taxon>
    </lineage>
</organism>
<gene>
    <name evidence="1" type="ORF">MNBD_BACTEROID07-1711</name>
</gene>
<reference evidence="1" key="1">
    <citation type="submission" date="2018-06" db="EMBL/GenBank/DDBJ databases">
        <authorList>
            <person name="Zhirakovskaya E."/>
        </authorList>
    </citation>
    <scope>NUCLEOTIDE SEQUENCE</scope>
</reference>